<gene>
    <name evidence="1" type="ORF">O6H91_16G049800</name>
</gene>
<accession>A0ACC2BC33</accession>
<protein>
    <submittedName>
        <fullName evidence="1">Uncharacterized protein</fullName>
    </submittedName>
</protein>
<name>A0ACC2BC33_DIPCM</name>
<proteinExistence type="predicted"/>
<comment type="caution">
    <text evidence="1">The sequence shown here is derived from an EMBL/GenBank/DDBJ whole genome shotgun (WGS) entry which is preliminary data.</text>
</comment>
<evidence type="ECO:0000313" key="1">
    <source>
        <dbReference type="EMBL" id="KAJ7527353.1"/>
    </source>
</evidence>
<evidence type="ECO:0000313" key="2">
    <source>
        <dbReference type="Proteomes" id="UP001162992"/>
    </source>
</evidence>
<dbReference type="Proteomes" id="UP001162992">
    <property type="component" value="Chromosome 16"/>
</dbReference>
<keyword evidence="2" id="KW-1185">Reference proteome</keyword>
<organism evidence="1 2">
    <name type="scientific">Diphasiastrum complanatum</name>
    <name type="common">Issler's clubmoss</name>
    <name type="synonym">Lycopodium complanatum</name>
    <dbReference type="NCBI Taxonomy" id="34168"/>
    <lineage>
        <taxon>Eukaryota</taxon>
        <taxon>Viridiplantae</taxon>
        <taxon>Streptophyta</taxon>
        <taxon>Embryophyta</taxon>
        <taxon>Tracheophyta</taxon>
        <taxon>Lycopodiopsida</taxon>
        <taxon>Lycopodiales</taxon>
        <taxon>Lycopodiaceae</taxon>
        <taxon>Lycopodioideae</taxon>
        <taxon>Diphasiastrum</taxon>
    </lineage>
</organism>
<sequence>MDQDDAEFEQLLGEIPRATSAAPLQVEELQGGGHSSGLFSSNGEEGKSVAGSRRSDGLSQVSTHLYSRESKLICPTENGFVVGGIAPLSPDEGSRPLSFIKLDGAGVLIDQQLHPEKQQQQQGAIEPGILAIDGQEQHQIMGHFSESLSQQQRQHLQDNRALNCSLEKLSLNSDRHHHHYHNRSSNEPMMHHATEGMDEQMSNNGVLNGSSFAHDYAVDSANLQLNAGPVSLGGWHGSQMPISSSSLELFSQKALLNTGVSSSEARMAFPQIFSLETAGQLIQKLPNGSSFCRSSPVPVHKQHHLDYRSTPRNVHASCLFSDGLASNINLSTNFPSSNNLCTDVPLSKQLSAQDWSPFILPQGQQHPPVLQHDGHLTQHELLGNEHMRHSQLLQEQIVLQRRLQEEHIQAHIYASIQSHASVPGLAMMPVSRMHSSMQPSLFQPCLRLGSHNQQLLCKQFQHLLPLQQLSWGSIHSQGNLGPQNSISDSLHLPQTGGLCCSIPDYCSQQKFCPSALGKSDTLRRNSDCHQLSGSYFPTISQFNPSNMLANQGTRSNGGLLSAGEELDYSNHKSQTSLPSATLLSGMYPKSPSMAQVDVEADGSMLLNPPTSHLQQQPKYSSLEEVKGRIYAIAKDQHGCRFLQRKFDEGSVEDVKTIFSEIFDNIVELMTDPFGNYLIQKFFEVCTESQRMQILSAVTETAELVSISLNMHGTRAVQKLIETLTSPEQVDMVIMSLQQGVVTLIKDLNGNHVVQRCLQRLSNKDSQFIFDAAVSHCVEIATHRHGCCVLQRCVDFASGPQRECLFSEIAANALVLSQDPYGNYVVQYILDLNILWASNEVMIRLGGNYAQLAMQKFSSNVVEKCLKLADEENRIRIVHELITSTFLGQMLQHEYANYVIQCALSVSKGALHSSLVEALRPHLATLRSSPYGKRILSRTNLKKTQFVRV</sequence>
<reference evidence="2" key="1">
    <citation type="journal article" date="2024" name="Proc. Natl. Acad. Sci. U.S.A.">
        <title>Extraordinary preservation of gene collinearity over three hundred million years revealed in homosporous lycophytes.</title>
        <authorList>
            <person name="Li C."/>
            <person name="Wickell D."/>
            <person name="Kuo L.Y."/>
            <person name="Chen X."/>
            <person name="Nie B."/>
            <person name="Liao X."/>
            <person name="Peng D."/>
            <person name="Ji J."/>
            <person name="Jenkins J."/>
            <person name="Williams M."/>
            <person name="Shu S."/>
            <person name="Plott C."/>
            <person name="Barry K."/>
            <person name="Rajasekar S."/>
            <person name="Grimwood J."/>
            <person name="Han X."/>
            <person name="Sun S."/>
            <person name="Hou Z."/>
            <person name="He W."/>
            <person name="Dai G."/>
            <person name="Sun C."/>
            <person name="Schmutz J."/>
            <person name="Leebens-Mack J.H."/>
            <person name="Li F.W."/>
            <person name="Wang L."/>
        </authorList>
    </citation>
    <scope>NUCLEOTIDE SEQUENCE [LARGE SCALE GENOMIC DNA]</scope>
    <source>
        <strain evidence="2">cv. PW_Plant_1</strain>
    </source>
</reference>
<dbReference type="EMBL" id="CM055107">
    <property type="protein sequence ID" value="KAJ7527353.1"/>
    <property type="molecule type" value="Genomic_DNA"/>
</dbReference>